<comment type="caution">
    <text evidence="1">The sequence shown here is derived from an EMBL/GenBank/DDBJ whole genome shotgun (WGS) entry which is preliminary data.</text>
</comment>
<dbReference type="HOGENOM" id="CLU_2955905_0_0_6"/>
<proteinExistence type="predicted"/>
<evidence type="ECO:0000313" key="1">
    <source>
        <dbReference type="EMBL" id="KFI19007.1"/>
    </source>
</evidence>
<name>A0A0E2ZL09_9GAMM</name>
<sequence length="59" mass="6577">MFTASSGSGTAVGWQRPQLLMVTQEAGRRTYHGMRQIFAKQSTSWIKNLLPKAPVRLGE</sequence>
<organism evidence="1 2">
    <name type="scientific">Nitrosococcus oceani C-27</name>
    <dbReference type="NCBI Taxonomy" id="314279"/>
    <lineage>
        <taxon>Bacteria</taxon>
        <taxon>Pseudomonadati</taxon>
        <taxon>Pseudomonadota</taxon>
        <taxon>Gammaproteobacteria</taxon>
        <taxon>Chromatiales</taxon>
        <taxon>Chromatiaceae</taxon>
        <taxon>Nitrosococcus</taxon>
    </lineage>
</organism>
<accession>A0A0E2ZL09</accession>
<dbReference type="EMBL" id="JPGN01000068">
    <property type="protein sequence ID" value="KFI19007.1"/>
    <property type="molecule type" value="Genomic_DNA"/>
</dbReference>
<evidence type="ECO:0000313" key="2">
    <source>
        <dbReference type="Proteomes" id="UP000028839"/>
    </source>
</evidence>
<protein>
    <submittedName>
        <fullName evidence="1">Uncharacterized protein</fullName>
    </submittedName>
</protein>
<dbReference type="AlphaFoldDB" id="A0A0E2ZL09"/>
<reference evidence="1 2" key="1">
    <citation type="submission" date="2014-07" db="EMBL/GenBank/DDBJ databases">
        <title>Comparative analysis of Nitrosococcus oceani genome inventories of strains from Pacific and Atlantic gyres.</title>
        <authorList>
            <person name="Lim C.K."/>
            <person name="Wang L."/>
            <person name="Sayavedra-Soto L.A."/>
            <person name="Klotz M.G."/>
        </authorList>
    </citation>
    <scope>NUCLEOTIDE SEQUENCE [LARGE SCALE GENOMIC DNA]</scope>
    <source>
        <strain evidence="1 2">C-27</strain>
    </source>
</reference>
<gene>
    <name evidence="1" type="ORF">IB75_11160</name>
</gene>
<dbReference type="Proteomes" id="UP000028839">
    <property type="component" value="Unassembled WGS sequence"/>
</dbReference>